<reference evidence="2 3" key="1">
    <citation type="submission" date="2014-03" db="EMBL/GenBank/DDBJ databases">
        <title>Draft genome of the hookworm Oesophagostomum dentatum.</title>
        <authorList>
            <person name="Mitreva M."/>
        </authorList>
    </citation>
    <scope>NUCLEOTIDE SEQUENCE [LARGE SCALE GENOMIC DNA]</scope>
    <source>
        <strain evidence="2 3">OD-Hann</strain>
    </source>
</reference>
<proteinExistence type="predicted"/>
<name>A0A0B1TR97_OESDE</name>
<dbReference type="OrthoDB" id="5570127at2759"/>
<feature type="non-terminal residue" evidence="2">
    <location>
        <position position="1"/>
    </location>
</feature>
<feature type="domain" description="FATC" evidence="1">
    <location>
        <begin position="63"/>
        <end position="99"/>
    </location>
</feature>
<gene>
    <name evidence="2" type="ORF">OESDEN_01657</name>
</gene>
<dbReference type="InterPro" id="IPR003152">
    <property type="entry name" value="FATC_dom"/>
</dbReference>
<dbReference type="SMART" id="SM01343">
    <property type="entry name" value="FATC"/>
    <property type="match status" value="1"/>
</dbReference>
<evidence type="ECO:0000313" key="3">
    <source>
        <dbReference type="Proteomes" id="UP000053660"/>
    </source>
</evidence>
<organism evidence="2 3">
    <name type="scientific">Oesophagostomum dentatum</name>
    <name type="common">Nodular worm</name>
    <dbReference type="NCBI Taxonomy" id="61180"/>
    <lineage>
        <taxon>Eukaryota</taxon>
        <taxon>Metazoa</taxon>
        <taxon>Ecdysozoa</taxon>
        <taxon>Nematoda</taxon>
        <taxon>Chromadorea</taxon>
        <taxon>Rhabditida</taxon>
        <taxon>Rhabditina</taxon>
        <taxon>Rhabditomorpha</taxon>
        <taxon>Strongyloidea</taxon>
        <taxon>Strongylidae</taxon>
        <taxon>Oesophagostomum</taxon>
    </lineage>
</organism>
<dbReference type="Proteomes" id="UP000053660">
    <property type="component" value="Unassembled WGS sequence"/>
</dbReference>
<dbReference type="AlphaFoldDB" id="A0A0B1TR97"/>
<dbReference type="PROSITE" id="PS51190">
    <property type="entry name" value="FATC"/>
    <property type="match status" value="1"/>
</dbReference>
<evidence type="ECO:0000313" key="2">
    <source>
        <dbReference type="EMBL" id="KHJ98357.1"/>
    </source>
</evidence>
<dbReference type="EMBL" id="KN549322">
    <property type="protein sequence ID" value="KHJ98357.1"/>
    <property type="molecule type" value="Genomic_DNA"/>
</dbReference>
<evidence type="ECO:0000259" key="1">
    <source>
        <dbReference type="PROSITE" id="PS51190"/>
    </source>
</evidence>
<accession>A0A0B1TR97</accession>
<protein>
    <recommendedName>
        <fullName evidence="1">FATC domain-containing protein</fullName>
    </recommendedName>
</protein>
<dbReference type="Pfam" id="PF02260">
    <property type="entry name" value="FATC"/>
    <property type="match status" value="1"/>
</dbReference>
<sequence>LFVGDYLWAAAAVVRCLFRREQHFLVRPLILDELIINGNQDQVKARADANEFVKKLVAETRRMASQEAGALQDELLCAIEKARSHENLAQMDPRWHPWF</sequence>
<keyword evidence="3" id="KW-1185">Reference proteome</keyword>